<protein>
    <submittedName>
        <fullName evidence="10">Magnetosome protein MamM</fullName>
    </submittedName>
</protein>
<evidence type="ECO:0000259" key="9">
    <source>
        <dbReference type="Pfam" id="PF16916"/>
    </source>
</evidence>
<evidence type="ECO:0000256" key="1">
    <source>
        <dbReference type="ARBA" id="ARBA00004141"/>
    </source>
</evidence>
<dbReference type="OrthoDB" id="9806522at2"/>
<name>A0A088FCF0_9BACT</name>
<comment type="subcellular location">
    <subcellularLocation>
        <location evidence="1">Membrane</location>
        <topology evidence="1">Multi-pass membrane protein</topology>
    </subcellularLocation>
</comment>
<dbReference type="InterPro" id="IPR058533">
    <property type="entry name" value="Cation_efflux_TM"/>
</dbReference>
<reference evidence="10" key="1">
    <citation type="journal article" date="2014" name="ISME J.">
        <title>Genomic insights into the uncultured genus 'Candidatus Magnetobacterium' in the phylum Nitrospirae.</title>
        <authorList>
            <person name="Lin W."/>
            <person name="Deng A."/>
            <person name="Wang Z."/>
            <person name="Li Y."/>
            <person name="Wen T."/>
            <person name="Wu L.F."/>
            <person name="Wu M."/>
            <person name="Pan Y."/>
        </authorList>
    </citation>
    <scope>NUCLEOTIDE SEQUENCE</scope>
    <source>
        <strain evidence="10">MYR-1</strain>
    </source>
</reference>
<evidence type="ECO:0000256" key="7">
    <source>
        <dbReference type="SAM" id="Phobius"/>
    </source>
</evidence>
<accession>A0A088FCF0</accession>
<dbReference type="InterPro" id="IPR053502">
    <property type="entry name" value="Magnetosome_CDF-Related"/>
</dbReference>
<dbReference type="SUPFAM" id="SSF161111">
    <property type="entry name" value="Cation efflux protein transmembrane domain-like"/>
    <property type="match status" value="1"/>
</dbReference>
<feature type="transmembrane region" description="Helical" evidence="7">
    <location>
        <begin position="133"/>
        <end position="154"/>
    </location>
</feature>
<keyword evidence="6 7" id="KW-0472">Membrane</keyword>
<evidence type="ECO:0000259" key="8">
    <source>
        <dbReference type="Pfam" id="PF01545"/>
    </source>
</evidence>
<keyword evidence="3" id="KW-0813">Transport</keyword>
<evidence type="ECO:0000313" key="10">
    <source>
        <dbReference type="EMBL" id="AIM41322.1"/>
    </source>
</evidence>
<evidence type="ECO:0000256" key="6">
    <source>
        <dbReference type="ARBA" id="ARBA00023136"/>
    </source>
</evidence>
<dbReference type="InterPro" id="IPR050291">
    <property type="entry name" value="CDF_Transporter"/>
</dbReference>
<keyword evidence="5 7" id="KW-1133">Transmembrane helix</keyword>
<keyword evidence="4 7" id="KW-0812">Transmembrane</keyword>
<dbReference type="GO" id="GO:0008324">
    <property type="term" value="F:monoatomic cation transmembrane transporter activity"/>
    <property type="evidence" value="ECO:0007669"/>
    <property type="project" value="InterPro"/>
</dbReference>
<organism evidence="10">
    <name type="scientific">Candidatus Magnetobacterium casense</name>
    <dbReference type="NCBI Taxonomy" id="1455061"/>
    <lineage>
        <taxon>Bacteria</taxon>
        <taxon>Pseudomonadati</taxon>
        <taxon>Nitrospirota</taxon>
        <taxon>Thermodesulfovibrionia</taxon>
        <taxon>Thermodesulfovibrionales</taxon>
        <taxon>Candidatus Magnetobacteriaceae</taxon>
        <taxon>Candidatus Magnetobacterium</taxon>
    </lineage>
</organism>
<dbReference type="PANTHER" id="PTHR43840:SF15">
    <property type="entry name" value="MITOCHONDRIAL METAL TRANSPORTER 1-RELATED"/>
    <property type="match status" value="1"/>
</dbReference>
<dbReference type="EMBL" id="KM433674">
    <property type="protein sequence ID" value="AIM41322.1"/>
    <property type="molecule type" value="Genomic_DNA"/>
</dbReference>
<dbReference type="Gene3D" id="1.20.1510.10">
    <property type="entry name" value="Cation efflux protein transmembrane domain"/>
    <property type="match status" value="1"/>
</dbReference>
<sequence>MHQLPHNKIDPDHIVYKECYKCESKATLVAVVANLLLAVFKAVIGIISGSKSILVDSLYSFKDFMTSLVVYVVVIVSGKPADDNHPYGHEKIEFVAILLISILIIIGTLFLFVHSVKSVWLAFQGNIEQPRFIAFWAALISVVANYKIASYLSCVGHKRGSLAMLANAKHNHSDAVSSAMVAGAILGTHYGLYFLDPLVAVIETIDLIRLSVIMLKDALDGVMDSNVNQGTIDHMEELTRLVPGVQQVTQVIARKVGRGMWVSIVIKVKPDLNYEDGYRVGLQVEETIKKKVGNVAGINLSIEPHVV</sequence>
<feature type="transmembrane region" description="Helical" evidence="7">
    <location>
        <begin position="175"/>
        <end position="195"/>
    </location>
</feature>
<dbReference type="PANTHER" id="PTHR43840">
    <property type="entry name" value="MITOCHONDRIAL METAL TRANSPORTER 1-RELATED"/>
    <property type="match status" value="1"/>
</dbReference>
<feature type="domain" description="Cation efflux protein cytoplasmic" evidence="9">
    <location>
        <begin position="231"/>
        <end position="305"/>
    </location>
</feature>
<feature type="transmembrane region" description="Helical" evidence="7">
    <location>
        <begin position="64"/>
        <end position="82"/>
    </location>
</feature>
<dbReference type="Pfam" id="PF16916">
    <property type="entry name" value="ZT_dimer"/>
    <property type="match status" value="1"/>
</dbReference>
<proteinExistence type="inferred from homology"/>
<dbReference type="AlphaFoldDB" id="A0A088FCF0"/>
<dbReference type="NCBIfam" id="NF033615">
    <property type="entry name" value="CDF_MamM"/>
    <property type="match status" value="1"/>
</dbReference>
<dbReference type="Gene3D" id="3.30.70.1350">
    <property type="entry name" value="Cation efflux protein, cytoplasmic domain"/>
    <property type="match status" value="1"/>
</dbReference>
<evidence type="ECO:0000256" key="4">
    <source>
        <dbReference type="ARBA" id="ARBA00022692"/>
    </source>
</evidence>
<comment type="similarity">
    <text evidence="2">Belongs to the cation diffusion facilitator (CDF) transporter (TC 2.A.4) family.</text>
</comment>
<evidence type="ECO:0000256" key="5">
    <source>
        <dbReference type="ARBA" id="ARBA00022989"/>
    </source>
</evidence>
<dbReference type="GO" id="GO:0016020">
    <property type="term" value="C:membrane"/>
    <property type="evidence" value="ECO:0007669"/>
    <property type="project" value="UniProtKB-SubCell"/>
</dbReference>
<evidence type="ECO:0000256" key="2">
    <source>
        <dbReference type="ARBA" id="ARBA00008114"/>
    </source>
</evidence>
<gene>
    <name evidence="10" type="ORF">Mcas_0727</name>
</gene>
<evidence type="ECO:0000256" key="3">
    <source>
        <dbReference type="ARBA" id="ARBA00022448"/>
    </source>
</evidence>
<dbReference type="InterPro" id="IPR036837">
    <property type="entry name" value="Cation_efflux_CTD_sf"/>
</dbReference>
<feature type="transmembrane region" description="Helical" evidence="7">
    <location>
        <begin position="94"/>
        <end position="113"/>
    </location>
</feature>
<dbReference type="InterPro" id="IPR002524">
    <property type="entry name" value="Cation_efflux"/>
</dbReference>
<dbReference type="InterPro" id="IPR027469">
    <property type="entry name" value="Cation_efflux_TMD_sf"/>
</dbReference>
<dbReference type="Pfam" id="PF01545">
    <property type="entry name" value="Cation_efflux"/>
    <property type="match status" value="1"/>
</dbReference>
<feature type="domain" description="Cation efflux protein transmembrane" evidence="8">
    <location>
        <begin position="28"/>
        <end position="219"/>
    </location>
</feature>
<dbReference type="InterPro" id="IPR027470">
    <property type="entry name" value="Cation_efflux_CTD"/>
</dbReference>
<dbReference type="SUPFAM" id="SSF160240">
    <property type="entry name" value="Cation efflux protein cytoplasmic domain-like"/>
    <property type="match status" value="1"/>
</dbReference>
<feature type="transmembrane region" description="Helical" evidence="7">
    <location>
        <begin position="26"/>
        <end position="44"/>
    </location>
</feature>
<dbReference type="RefSeq" id="WP_040335340.1">
    <property type="nucleotide sequence ID" value="NZ_JMFO01000016.1"/>
</dbReference>
<dbReference type="NCBIfam" id="TIGR01297">
    <property type="entry name" value="CDF"/>
    <property type="match status" value="1"/>
</dbReference>